<feature type="transmembrane region" description="Helical" evidence="1">
    <location>
        <begin position="202"/>
        <end position="228"/>
    </location>
</feature>
<feature type="transmembrane region" description="Helical" evidence="1">
    <location>
        <begin position="138"/>
        <end position="158"/>
    </location>
</feature>
<evidence type="ECO:0000313" key="3">
    <source>
        <dbReference type="Proteomes" id="UP000178758"/>
    </source>
</evidence>
<dbReference type="AlphaFoldDB" id="A0A1F5DH37"/>
<gene>
    <name evidence="2" type="ORF">A3J78_01690</name>
</gene>
<sequence>MLFALYSYAFLDVGLTLTSFKIYLKFQETMRHFGNFNRPASTVIFVIISTLLFTIYYLLFKAVKKDKISLNKIIWLGLIIAIILIFSYPAFSHDIFNYIFNAKMVLVYGANPHTDVAWQFKDPMLDFMRNVHTPAPYFYGWTIISLIPFILGLNRIFLELLSFKFFSLCFFMLTFIFLRKIILKLKLTQTKQRLYLFLLNPLVLIETIAVGHNDFSMMAFALISFYFLIKYKEKRNLKNLILSIVLLLFSISIKYATVVLIPLFFIWFYQEKLDLGFWGCVLLFLLPFIRPLDQLHSWYLIWPLTWIFLAKNLKTIYFLSFLSFFALLRYFPYIWYGDWDKPIPPFRLVIYFFIPGLWLCLMIMKNLFKMKLFLKSTN</sequence>
<keyword evidence="1" id="KW-0812">Transmembrane</keyword>
<feature type="transmembrane region" description="Helical" evidence="1">
    <location>
        <begin position="72"/>
        <end position="91"/>
    </location>
</feature>
<evidence type="ECO:0000313" key="2">
    <source>
        <dbReference type="EMBL" id="OGD54467.1"/>
    </source>
</evidence>
<accession>A0A1F5DH37</accession>
<comment type="caution">
    <text evidence="2">The sequence shown here is derived from an EMBL/GenBank/DDBJ whole genome shotgun (WGS) entry which is preliminary data.</text>
</comment>
<dbReference type="EMBL" id="MEZJ01000013">
    <property type="protein sequence ID" value="OGD54467.1"/>
    <property type="molecule type" value="Genomic_DNA"/>
</dbReference>
<feature type="transmembrane region" description="Helical" evidence="1">
    <location>
        <begin position="316"/>
        <end position="336"/>
    </location>
</feature>
<evidence type="ECO:0008006" key="4">
    <source>
        <dbReference type="Google" id="ProtNLM"/>
    </source>
</evidence>
<feature type="transmembrane region" description="Helical" evidence="1">
    <location>
        <begin position="240"/>
        <end position="269"/>
    </location>
</feature>
<proteinExistence type="predicted"/>
<name>A0A1F5DH37_9BACT</name>
<keyword evidence="1" id="KW-0472">Membrane</keyword>
<dbReference type="Proteomes" id="UP000178758">
    <property type="component" value="Unassembled WGS sequence"/>
</dbReference>
<feature type="transmembrane region" description="Helical" evidence="1">
    <location>
        <begin position="348"/>
        <end position="368"/>
    </location>
</feature>
<dbReference type="Pfam" id="PF26314">
    <property type="entry name" value="MptA_B_family"/>
    <property type="match status" value="1"/>
</dbReference>
<organism evidence="2 3">
    <name type="scientific">Candidatus Beckwithbacteria bacterium RBG_13_35_6</name>
    <dbReference type="NCBI Taxonomy" id="1797456"/>
    <lineage>
        <taxon>Bacteria</taxon>
        <taxon>Candidatus Beckwithiibacteriota</taxon>
    </lineage>
</organism>
<protein>
    <recommendedName>
        <fullName evidence="4">Glycosyltransferase RgtA/B/C/D-like domain-containing protein</fullName>
    </recommendedName>
</protein>
<keyword evidence="1" id="KW-1133">Transmembrane helix</keyword>
<evidence type="ECO:0000256" key="1">
    <source>
        <dbReference type="SAM" id="Phobius"/>
    </source>
</evidence>
<feature type="transmembrane region" description="Helical" evidence="1">
    <location>
        <begin position="165"/>
        <end position="182"/>
    </location>
</feature>
<reference evidence="2 3" key="1">
    <citation type="journal article" date="2016" name="Nat. Commun.">
        <title>Thousands of microbial genomes shed light on interconnected biogeochemical processes in an aquifer system.</title>
        <authorList>
            <person name="Anantharaman K."/>
            <person name="Brown C.T."/>
            <person name="Hug L.A."/>
            <person name="Sharon I."/>
            <person name="Castelle C.J."/>
            <person name="Probst A.J."/>
            <person name="Thomas B.C."/>
            <person name="Singh A."/>
            <person name="Wilkins M.J."/>
            <person name="Karaoz U."/>
            <person name="Brodie E.L."/>
            <person name="Williams K.H."/>
            <person name="Hubbard S.S."/>
            <person name="Banfield J.F."/>
        </authorList>
    </citation>
    <scope>NUCLEOTIDE SEQUENCE [LARGE SCALE GENOMIC DNA]</scope>
</reference>
<feature type="transmembrane region" description="Helical" evidence="1">
    <location>
        <begin position="40"/>
        <end position="60"/>
    </location>
</feature>